<dbReference type="RefSeq" id="WP_148337517.1">
    <property type="nucleotide sequence ID" value="NZ_LR699119.1"/>
</dbReference>
<accession>A0A5E4PD46</accession>
<name>A0A5E4PD46_9COXI</name>
<dbReference type="OrthoDB" id="5634865at2"/>
<reference evidence="2 3" key="1">
    <citation type="submission" date="2019-08" db="EMBL/GenBank/DDBJ databases">
        <authorList>
            <person name="Guy L."/>
        </authorList>
    </citation>
    <scope>NUCLEOTIDE SEQUENCE [LARGE SCALE GENOMIC DNA]</scope>
    <source>
        <strain evidence="2 3">SGT-108</strain>
    </source>
</reference>
<feature type="compositionally biased region" description="Basic and acidic residues" evidence="1">
    <location>
        <begin position="272"/>
        <end position="286"/>
    </location>
</feature>
<proteinExistence type="predicted"/>
<gene>
    <name evidence="2" type="ORF">AQUSIP_00620</name>
</gene>
<feature type="region of interest" description="Disordered" evidence="1">
    <location>
        <begin position="164"/>
        <end position="188"/>
    </location>
</feature>
<dbReference type="KEGG" id="asip:AQUSIP_00620"/>
<dbReference type="AlphaFoldDB" id="A0A5E4PD46"/>
<sequence length="369" mass="40343">MLRNNRNNINPEYDFNIDDTRFDYLREYPFLDFDENFDSLPDFFPAYELDDGASERKEYFQFGEDPALQRSGSGVLPPQPGTVSASFAGDSYALDGSIEQDSLFSELFESMPVAASSLNGPDSGSPEDFMAAILGDINHVSSPATPNPAPSPLAAYRLSGEETARTAVPDARRVPDSVPGPERLFDDAAPLPASKKRRKNHDTLKAKVEVDGKVITLDAFCRRNYVFAGTDNPVSSASLRSAQFNPDGTVLVNGRKITWVRRSRTSSHTPKRTHDDFLDQAVDSHKPKSSSSSPAKRRQKVSSGLSFHSSSPAPAPSEPASVEAERPRPAVSPSLYQTGLTLLVPRPAMTDQEREPAIERQNGPGTRLV</sequence>
<protein>
    <submittedName>
        <fullName evidence="2">Uncharacterized protein</fullName>
    </submittedName>
</protein>
<keyword evidence="3" id="KW-1185">Reference proteome</keyword>
<feature type="compositionally biased region" description="Basic and acidic residues" evidence="1">
    <location>
        <begin position="164"/>
        <end position="175"/>
    </location>
</feature>
<organism evidence="2 3">
    <name type="scientific">Aquicella siphonis</name>
    <dbReference type="NCBI Taxonomy" id="254247"/>
    <lineage>
        <taxon>Bacteria</taxon>
        <taxon>Pseudomonadati</taxon>
        <taxon>Pseudomonadota</taxon>
        <taxon>Gammaproteobacteria</taxon>
        <taxon>Legionellales</taxon>
        <taxon>Coxiellaceae</taxon>
        <taxon>Aquicella</taxon>
    </lineage>
</organism>
<dbReference type="EMBL" id="LR699119">
    <property type="protein sequence ID" value="VVC74790.1"/>
    <property type="molecule type" value="Genomic_DNA"/>
</dbReference>
<feature type="compositionally biased region" description="Basic residues" evidence="1">
    <location>
        <begin position="262"/>
        <end position="271"/>
    </location>
</feature>
<evidence type="ECO:0000313" key="2">
    <source>
        <dbReference type="EMBL" id="VVC74790.1"/>
    </source>
</evidence>
<evidence type="ECO:0000313" key="3">
    <source>
        <dbReference type="Proteomes" id="UP000324194"/>
    </source>
</evidence>
<feature type="region of interest" description="Disordered" evidence="1">
    <location>
        <begin position="262"/>
        <end position="369"/>
    </location>
</feature>
<dbReference type="Proteomes" id="UP000324194">
    <property type="component" value="Chromosome 1"/>
</dbReference>
<evidence type="ECO:0000256" key="1">
    <source>
        <dbReference type="SAM" id="MobiDB-lite"/>
    </source>
</evidence>